<gene>
    <name evidence="1" type="ORF">EHP00_1285</name>
</gene>
<accession>A0A1W0E6W1</accession>
<comment type="caution">
    <text evidence="1">The sequence shown here is derived from an EMBL/GenBank/DDBJ whole genome shotgun (WGS) entry which is preliminary data.</text>
</comment>
<protein>
    <submittedName>
        <fullName evidence="1">Uncharacterized protein</fullName>
    </submittedName>
</protein>
<sequence>MKDVNDVYKNNLKNITKSNDDINFSTIFIKEESDKDITNINDNKIKQEVNNDIVKEELEC</sequence>
<dbReference type="EMBL" id="MNPJ01000015">
    <property type="protein sequence ID" value="OQS54956.1"/>
    <property type="molecule type" value="Genomic_DNA"/>
</dbReference>
<name>A0A1W0E6W1_9MICR</name>
<reference evidence="1 2" key="1">
    <citation type="journal article" date="2017" name="Environ. Microbiol.">
        <title>Decay of the glycolytic pathway and adaptation to intranuclear parasitism within Enterocytozoonidae microsporidia.</title>
        <authorList>
            <person name="Wiredu Boakye D."/>
            <person name="Jaroenlak P."/>
            <person name="Prachumwat A."/>
            <person name="Williams T.A."/>
            <person name="Bateman K.S."/>
            <person name="Itsathitphaisarn O."/>
            <person name="Sritunyalucksana K."/>
            <person name="Paszkiewicz K.H."/>
            <person name="Moore K.A."/>
            <person name="Stentiford G.D."/>
            <person name="Williams B.A."/>
        </authorList>
    </citation>
    <scope>NUCLEOTIDE SEQUENCE [LARGE SCALE GENOMIC DNA]</scope>
    <source>
        <strain evidence="1 2">TH1</strain>
    </source>
</reference>
<dbReference type="VEuPathDB" id="MicrosporidiaDB:EHP00_1285"/>
<proteinExistence type="predicted"/>
<evidence type="ECO:0000313" key="2">
    <source>
        <dbReference type="Proteomes" id="UP000192758"/>
    </source>
</evidence>
<dbReference type="Proteomes" id="UP000192758">
    <property type="component" value="Unassembled WGS sequence"/>
</dbReference>
<keyword evidence="2" id="KW-1185">Reference proteome</keyword>
<organism evidence="1 2">
    <name type="scientific">Ecytonucleospora hepatopenaei</name>
    <dbReference type="NCBI Taxonomy" id="646526"/>
    <lineage>
        <taxon>Eukaryota</taxon>
        <taxon>Fungi</taxon>
        <taxon>Fungi incertae sedis</taxon>
        <taxon>Microsporidia</taxon>
        <taxon>Enterocytozoonidae</taxon>
        <taxon>Ecytonucleospora</taxon>
    </lineage>
</organism>
<evidence type="ECO:0000313" key="1">
    <source>
        <dbReference type="EMBL" id="OQS54956.1"/>
    </source>
</evidence>
<dbReference type="AlphaFoldDB" id="A0A1W0E6W1"/>